<evidence type="ECO:0000256" key="1">
    <source>
        <dbReference type="ARBA" id="ARBA00004651"/>
    </source>
</evidence>
<evidence type="ECO:0000313" key="8">
    <source>
        <dbReference type="Proteomes" id="UP000281343"/>
    </source>
</evidence>
<evidence type="ECO:0000256" key="4">
    <source>
        <dbReference type="ARBA" id="ARBA00022989"/>
    </source>
</evidence>
<comment type="subcellular location">
    <subcellularLocation>
        <location evidence="1">Cell membrane</location>
        <topology evidence="1">Multi-pass membrane protein</topology>
    </subcellularLocation>
</comment>
<evidence type="ECO:0000256" key="6">
    <source>
        <dbReference type="SAM" id="Phobius"/>
    </source>
</evidence>
<name>A0A3L9YCQ5_9RHOB</name>
<dbReference type="GO" id="GO:0005886">
    <property type="term" value="C:plasma membrane"/>
    <property type="evidence" value="ECO:0007669"/>
    <property type="project" value="UniProtKB-SubCell"/>
</dbReference>
<feature type="transmembrane region" description="Helical" evidence="6">
    <location>
        <begin position="131"/>
        <end position="155"/>
    </location>
</feature>
<dbReference type="OrthoDB" id="7659099at2"/>
<dbReference type="GO" id="GO:0015171">
    <property type="term" value="F:amino acid transmembrane transporter activity"/>
    <property type="evidence" value="ECO:0007669"/>
    <property type="project" value="TreeGrafter"/>
</dbReference>
<dbReference type="Proteomes" id="UP000281343">
    <property type="component" value="Unassembled WGS sequence"/>
</dbReference>
<dbReference type="Pfam" id="PF01810">
    <property type="entry name" value="LysE"/>
    <property type="match status" value="1"/>
</dbReference>
<evidence type="ECO:0000256" key="2">
    <source>
        <dbReference type="ARBA" id="ARBA00022475"/>
    </source>
</evidence>
<dbReference type="EMBL" id="RCNT01000001">
    <property type="protein sequence ID" value="RMA43796.1"/>
    <property type="molecule type" value="Genomic_DNA"/>
</dbReference>
<evidence type="ECO:0000256" key="3">
    <source>
        <dbReference type="ARBA" id="ARBA00022692"/>
    </source>
</evidence>
<dbReference type="InterPro" id="IPR001123">
    <property type="entry name" value="LeuE-type"/>
</dbReference>
<protein>
    <submittedName>
        <fullName evidence="7">LysE family translocator</fullName>
    </submittedName>
</protein>
<feature type="transmembrane region" description="Helical" evidence="6">
    <location>
        <begin position="161"/>
        <end position="183"/>
    </location>
</feature>
<reference evidence="7 8" key="1">
    <citation type="submission" date="2018-10" db="EMBL/GenBank/DDBJ databases">
        <authorList>
            <person name="Jung H.S."/>
            <person name="Jeon C.O."/>
        </authorList>
    </citation>
    <scope>NUCLEOTIDE SEQUENCE [LARGE SCALE GENOMIC DNA]</scope>
    <source>
        <strain evidence="7 8">MA-7-27</strain>
    </source>
</reference>
<accession>A0A3L9YCQ5</accession>
<dbReference type="PANTHER" id="PTHR30086">
    <property type="entry name" value="ARGININE EXPORTER PROTEIN ARGO"/>
    <property type="match status" value="1"/>
</dbReference>
<organism evidence="7 8">
    <name type="scientific">Rhodophyticola porphyridii</name>
    <dbReference type="NCBI Taxonomy" id="1852017"/>
    <lineage>
        <taxon>Bacteria</taxon>
        <taxon>Pseudomonadati</taxon>
        <taxon>Pseudomonadota</taxon>
        <taxon>Alphaproteobacteria</taxon>
        <taxon>Rhodobacterales</taxon>
        <taxon>Roseobacteraceae</taxon>
        <taxon>Rhodophyticola</taxon>
    </lineage>
</organism>
<comment type="caution">
    <text evidence="7">The sequence shown here is derived from an EMBL/GenBank/DDBJ whole genome shotgun (WGS) entry which is preliminary data.</text>
</comment>
<evidence type="ECO:0000313" key="7">
    <source>
        <dbReference type="EMBL" id="RMA43796.1"/>
    </source>
</evidence>
<evidence type="ECO:0000256" key="5">
    <source>
        <dbReference type="ARBA" id="ARBA00023136"/>
    </source>
</evidence>
<keyword evidence="3 6" id="KW-0812">Transmembrane</keyword>
<sequence>MIAQHLPALFLALGIFASGFLVLGPNILAVIGTSMAQGRRRGASLALGIGLGSGIWASLTVAGLATLMTAYAGAMIALKILGAAYLLWLAYKAFRSAARPDRAALHAAEEPTGGNMVLRGLAIQLTNPKAALHWIAIVAIGLGTDAPLQIGALLIGSATLLSILGHLAYAVTFSTGPVIAIYAKARRWIETGMGIFFTFAAFKLATSRS</sequence>
<gene>
    <name evidence="7" type="ORF">D9R08_02400</name>
</gene>
<feature type="transmembrane region" description="Helical" evidence="6">
    <location>
        <begin position="6"/>
        <end position="31"/>
    </location>
</feature>
<keyword evidence="8" id="KW-1185">Reference proteome</keyword>
<proteinExistence type="predicted"/>
<dbReference type="AlphaFoldDB" id="A0A3L9YCQ5"/>
<dbReference type="RefSeq" id="WP_121896386.1">
    <property type="nucleotide sequence ID" value="NZ_RCNT01000001.1"/>
</dbReference>
<feature type="transmembrane region" description="Helical" evidence="6">
    <location>
        <begin position="71"/>
        <end position="91"/>
    </location>
</feature>
<keyword evidence="4 6" id="KW-1133">Transmembrane helix</keyword>
<keyword evidence="5 6" id="KW-0472">Membrane</keyword>
<feature type="transmembrane region" description="Helical" evidence="6">
    <location>
        <begin position="43"/>
        <end position="65"/>
    </location>
</feature>
<dbReference type="PANTHER" id="PTHR30086:SF21">
    <property type="entry name" value="TRANSPORT PROTEIN"/>
    <property type="match status" value="1"/>
</dbReference>
<keyword evidence="2" id="KW-1003">Cell membrane</keyword>